<reference evidence="1" key="1">
    <citation type="submission" date="2023-03" db="EMBL/GenBank/DDBJ databases">
        <title>Massive genome expansion in bonnet fungi (Mycena s.s.) driven by repeated elements and novel gene families across ecological guilds.</title>
        <authorList>
            <consortium name="Lawrence Berkeley National Laboratory"/>
            <person name="Harder C.B."/>
            <person name="Miyauchi S."/>
            <person name="Viragh M."/>
            <person name="Kuo A."/>
            <person name="Thoen E."/>
            <person name="Andreopoulos B."/>
            <person name="Lu D."/>
            <person name="Skrede I."/>
            <person name="Drula E."/>
            <person name="Henrissat B."/>
            <person name="Morin E."/>
            <person name="Kohler A."/>
            <person name="Barry K."/>
            <person name="LaButti K."/>
            <person name="Morin E."/>
            <person name="Salamov A."/>
            <person name="Lipzen A."/>
            <person name="Mereny Z."/>
            <person name="Hegedus B."/>
            <person name="Baldrian P."/>
            <person name="Stursova M."/>
            <person name="Weitz H."/>
            <person name="Taylor A."/>
            <person name="Grigoriev I.V."/>
            <person name="Nagy L.G."/>
            <person name="Martin F."/>
            <person name="Kauserud H."/>
        </authorList>
    </citation>
    <scope>NUCLEOTIDE SEQUENCE</scope>
    <source>
        <strain evidence="1">CBHHK188m</strain>
    </source>
</reference>
<name>A0AAD7K8P4_9AGAR</name>
<comment type="caution">
    <text evidence="1">The sequence shown here is derived from an EMBL/GenBank/DDBJ whole genome shotgun (WGS) entry which is preliminary data.</text>
</comment>
<evidence type="ECO:0000313" key="1">
    <source>
        <dbReference type="EMBL" id="KAJ7779384.1"/>
    </source>
</evidence>
<evidence type="ECO:0000313" key="2">
    <source>
        <dbReference type="Proteomes" id="UP001215280"/>
    </source>
</evidence>
<keyword evidence="2" id="KW-1185">Reference proteome</keyword>
<organism evidence="1 2">
    <name type="scientific">Mycena maculata</name>
    <dbReference type="NCBI Taxonomy" id="230809"/>
    <lineage>
        <taxon>Eukaryota</taxon>
        <taxon>Fungi</taxon>
        <taxon>Dikarya</taxon>
        <taxon>Basidiomycota</taxon>
        <taxon>Agaricomycotina</taxon>
        <taxon>Agaricomycetes</taxon>
        <taxon>Agaricomycetidae</taxon>
        <taxon>Agaricales</taxon>
        <taxon>Marasmiineae</taxon>
        <taxon>Mycenaceae</taxon>
        <taxon>Mycena</taxon>
    </lineage>
</organism>
<accession>A0AAD7K8P4</accession>
<dbReference type="EMBL" id="JARJLG010000007">
    <property type="protein sequence ID" value="KAJ7779384.1"/>
    <property type="molecule type" value="Genomic_DNA"/>
</dbReference>
<proteinExistence type="predicted"/>
<dbReference type="AlphaFoldDB" id="A0AAD7K8P4"/>
<protein>
    <submittedName>
        <fullName evidence="1">Uncharacterized protein</fullName>
    </submittedName>
</protein>
<gene>
    <name evidence="1" type="ORF">DFH07DRAFT_1030128</name>
</gene>
<sequence>MVFATLNTPTSFAFEAAGWGIWWKDTPTELKAAICALCHRSPLIQLRLVNVGPFTALDEFAALVAAPTLSDISFGGIWLPSVTEADEVGPRQLRLTSCSLHLSAPTINARIRWIAECEVSHLQDLDLVWVPETTSHLQRIIDDSAPSLTRLVVNMREQQHDRMTAWIAALLHPAQHPSPLTDIVVKTLLDSHPLVPMPSIDWAPLASVLSAHFPVLHNFVLEIAPLDPIEFVFDQLQSVIAGAKSGLHDLEERGVLSVVDGSAAWQ</sequence>
<dbReference type="Proteomes" id="UP001215280">
    <property type="component" value="Unassembled WGS sequence"/>
</dbReference>